<protein>
    <submittedName>
        <fullName evidence="2">Reverse transcriptase</fullName>
    </submittedName>
</protein>
<evidence type="ECO:0000313" key="3">
    <source>
        <dbReference type="Proteomes" id="UP000762676"/>
    </source>
</evidence>
<organism evidence="2 3">
    <name type="scientific">Elysia marginata</name>
    <dbReference type="NCBI Taxonomy" id="1093978"/>
    <lineage>
        <taxon>Eukaryota</taxon>
        <taxon>Metazoa</taxon>
        <taxon>Spiralia</taxon>
        <taxon>Lophotrochozoa</taxon>
        <taxon>Mollusca</taxon>
        <taxon>Gastropoda</taxon>
        <taxon>Heterobranchia</taxon>
        <taxon>Euthyneura</taxon>
        <taxon>Panpulmonata</taxon>
        <taxon>Sacoglossa</taxon>
        <taxon>Placobranchoidea</taxon>
        <taxon>Plakobranchidae</taxon>
        <taxon>Elysia</taxon>
    </lineage>
</organism>
<keyword evidence="2" id="KW-0695">RNA-directed DNA polymerase</keyword>
<dbReference type="Proteomes" id="UP000762676">
    <property type="component" value="Unassembled WGS sequence"/>
</dbReference>
<evidence type="ECO:0000256" key="1">
    <source>
        <dbReference type="SAM" id="MobiDB-lite"/>
    </source>
</evidence>
<keyword evidence="2" id="KW-0808">Transferase</keyword>
<evidence type="ECO:0000313" key="2">
    <source>
        <dbReference type="EMBL" id="GFS18488.1"/>
    </source>
</evidence>
<dbReference type="AlphaFoldDB" id="A0AAV4J9Y9"/>
<name>A0AAV4J9Y9_9GAST</name>
<keyword evidence="3" id="KW-1185">Reference proteome</keyword>
<accession>A0AAV4J9Y9</accession>
<keyword evidence="2" id="KW-0548">Nucleotidyltransferase</keyword>
<dbReference type="GO" id="GO:0003964">
    <property type="term" value="F:RNA-directed DNA polymerase activity"/>
    <property type="evidence" value="ECO:0007669"/>
    <property type="project" value="UniProtKB-KW"/>
</dbReference>
<sequence>MTYLSPVGRLGQPERHLLLPRGPQQSLELTRKETTPGNSILEEAAPESSAAKTNQKRRRNQHRHQQRRARRHQHHRPEDASKLQKLYGRYPRKALRKVLGEESPYYSGGRDRLQQYVAATYHDMNVNRDNVAEARRLFDGCQWEHPDGEETLLLQSPPSADEILRRLKRTVNTSPGMDGIKWRHLKAVDRTGILLYTVLSAVHDLGIPPSLRKSRTVMIHKKSDTDDPSNFRLIKAR</sequence>
<gene>
    <name evidence="2" type="ORF">ElyMa_006849600</name>
</gene>
<feature type="region of interest" description="Disordered" evidence="1">
    <location>
        <begin position="14"/>
        <end position="86"/>
    </location>
</feature>
<proteinExistence type="predicted"/>
<reference evidence="2 3" key="1">
    <citation type="journal article" date="2021" name="Elife">
        <title>Chloroplast acquisition without the gene transfer in kleptoplastic sea slugs, Plakobranchus ocellatus.</title>
        <authorList>
            <person name="Maeda T."/>
            <person name="Takahashi S."/>
            <person name="Yoshida T."/>
            <person name="Shimamura S."/>
            <person name="Takaki Y."/>
            <person name="Nagai Y."/>
            <person name="Toyoda A."/>
            <person name="Suzuki Y."/>
            <person name="Arimoto A."/>
            <person name="Ishii H."/>
            <person name="Satoh N."/>
            <person name="Nishiyama T."/>
            <person name="Hasebe M."/>
            <person name="Maruyama T."/>
            <person name="Minagawa J."/>
            <person name="Obokata J."/>
            <person name="Shigenobu S."/>
        </authorList>
    </citation>
    <scope>NUCLEOTIDE SEQUENCE [LARGE SCALE GENOMIC DNA]</scope>
</reference>
<comment type="caution">
    <text evidence="2">The sequence shown here is derived from an EMBL/GenBank/DDBJ whole genome shotgun (WGS) entry which is preliminary data.</text>
</comment>
<feature type="compositionally biased region" description="Basic residues" evidence="1">
    <location>
        <begin position="54"/>
        <end position="75"/>
    </location>
</feature>
<dbReference type="EMBL" id="BMAT01013694">
    <property type="protein sequence ID" value="GFS18488.1"/>
    <property type="molecule type" value="Genomic_DNA"/>
</dbReference>